<name>A0ABP7J8N9_9ACTN</name>
<accession>A0ABP7J8N9</accession>
<sequence length="64" mass="6759">MASSGEVEAEGGLARVDAGEVMTGVAERRPWPTWRPLIAGPLRRFGLESRPPGAFTGIAVLIVV</sequence>
<evidence type="ECO:0008006" key="3">
    <source>
        <dbReference type="Google" id="ProtNLM"/>
    </source>
</evidence>
<proteinExistence type="predicted"/>
<organism evidence="1 2">
    <name type="scientific">Sphaerisporangium flaviroseum</name>
    <dbReference type="NCBI Taxonomy" id="509199"/>
    <lineage>
        <taxon>Bacteria</taxon>
        <taxon>Bacillati</taxon>
        <taxon>Actinomycetota</taxon>
        <taxon>Actinomycetes</taxon>
        <taxon>Streptosporangiales</taxon>
        <taxon>Streptosporangiaceae</taxon>
        <taxon>Sphaerisporangium</taxon>
    </lineage>
</organism>
<keyword evidence="2" id="KW-1185">Reference proteome</keyword>
<dbReference type="Proteomes" id="UP001500888">
    <property type="component" value="Unassembled WGS sequence"/>
</dbReference>
<comment type="caution">
    <text evidence="1">The sequence shown here is derived from an EMBL/GenBank/DDBJ whole genome shotgun (WGS) entry which is preliminary data.</text>
</comment>
<reference evidence="2" key="1">
    <citation type="journal article" date="2019" name="Int. J. Syst. Evol. Microbiol.">
        <title>The Global Catalogue of Microorganisms (GCM) 10K type strain sequencing project: providing services to taxonomists for standard genome sequencing and annotation.</title>
        <authorList>
            <consortium name="The Broad Institute Genomics Platform"/>
            <consortium name="The Broad Institute Genome Sequencing Center for Infectious Disease"/>
            <person name="Wu L."/>
            <person name="Ma J."/>
        </authorList>
    </citation>
    <scope>NUCLEOTIDE SEQUENCE [LARGE SCALE GENOMIC DNA]</scope>
    <source>
        <strain evidence="2">JCM 16908</strain>
    </source>
</reference>
<gene>
    <name evidence="1" type="ORF">GCM10022226_69820</name>
</gene>
<protein>
    <recommendedName>
        <fullName evidence="3">ABC transporter permease</fullName>
    </recommendedName>
</protein>
<dbReference type="EMBL" id="BAAAZR010000040">
    <property type="protein sequence ID" value="GAA3837712.1"/>
    <property type="molecule type" value="Genomic_DNA"/>
</dbReference>
<evidence type="ECO:0000313" key="2">
    <source>
        <dbReference type="Proteomes" id="UP001500888"/>
    </source>
</evidence>
<evidence type="ECO:0000313" key="1">
    <source>
        <dbReference type="EMBL" id="GAA3837712.1"/>
    </source>
</evidence>